<organism evidence="3 4">
    <name type="scientific">Arthrobacter stackebrandtii</name>
    <dbReference type="NCBI Taxonomy" id="272161"/>
    <lineage>
        <taxon>Bacteria</taxon>
        <taxon>Bacillati</taxon>
        <taxon>Actinomycetota</taxon>
        <taxon>Actinomycetes</taxon>
        <taxon>Micrococcales</taxon>
        <taxon>Micrococcaceae</taxon>
        <taxon>Arthrobacter</taxon>
    </lineage>
</organism>
<keyword evidence="2" id="KW-1133">Transmembrane helix</keyword>
<evidence type="ECO:0000313" key="3">
    <source>
        <dbReference type="EMBL" id="MBP2415009.1"/>
    </source>
</evidence>
<sequence length="225" mass="24095">MTESTSPAPAGKATKAKMAPWLFWTIFGVAAAVFVVLVYLVASVTVPLMWATAIRDQVAGKLGNAIPIGMFYGFVFTFAPITIAWQARRRSLNKWVRVGLLVLGVLLLIPNLLTLGVMYGSSATAADARAIWATGANWFGTWSQIFMVVGVVCAVASIVLVRMWLSRGRALRAVKAAEKQEREAVRVQERADKDAARAAEKAARAAAKDNRNGPGAGNPAEPPQA</sequence>
<feature type="region of interest" description="Disordered" evidence="1">
    <location>
        <begin position="183"/>
        <end position="225"/>
    </location>
</feature>
<reference evidence="3 4" key="1">
    <citation type="submission" date="2021-03" db="EMBL/GenBank/DDBJ databases">
        <title>Sequencing the genomes of 1000 actinobacteria strains.</title>
        <authorList>
            <person name="Klenk H.-P."/>
        </authorList>
    </citation>
    <scope>NUCLEOTIDE SEQUENCE [LARGE SCALE GENOMIC DNA]</scope>
    <source>
        <strain evidence="3 4">DSM 16005</strain>
    </source>
</reference>
<evidence type="ECO:0000313" key="4">
    <source>
        <dbReference type="Proteomes" id="UP000711614"/>
    </source>
</evidence>
<protein>
    <submittedName>
        <fullName evidence="3">Heme/copper-type cytochrome/quinol oxidase subunit 2</fullName>
    </submittedName>
</protein>
<evidence type="ECO:0000256" key="2">
    <source>
        <dbReference type="SAM" id="Phobius"/>
    </source>
</evidence>
<evidence type="ECO:0000256" key="1">
    <source>
        <dbReference type="SAM" id="MobiDB-lite"/>
    </source>
</evidence>
<name>A0ABS4Z208_9MICC</name>
<accession>A0ABS4Z208</accession>
<comment type="caution">
    <text evidence="3">The sequence shown here is derived from an EMBL/GenBank/DDBJ whole genome shotgun (WGS) entry which is preliminary data.</text>
</comment>
<feature type="transmembrane region" description="Helical" evidence="2">
    <location>
        <begin position="62"/>
        <end position="83"/>
    </location>
</feature>
<feature type="transmembrane region" description="Helical" evidence="2">
    <location>
        <begin position="139"/>
        <end position="165"/>
    </location>
</feature>
<keyword evidence="2" id="KW-0812">Transmembrane</keyword>
<dbReference type="EMBL" id="JAGIOI010000001">
    <property type="protein sequence ID" value="MBP2415009.1"/>
    <property type="molecule type" value="Genomic_DNA"/>
</dbReference>
<proteinExistence type="predicted"/>
<dbReference type="Proteomes" id="UP000711614">
    <property type="component" value="Unassembled WGS sequence"/>
</dbReference>
<feature type="transmembrane region" description="Helical" evidence="2">
    <location>
        <begin position="95"/>
        <end position="119"/>
    </location>
</feature>
<keyword evidence="4" id="KW-1185">Reference proteome</keyword>
<gene>
    <name evidence="3" type="ORF">JOF48_003808</name>
</gene>
<keyword evidence="2" id="KW-0472">Membrane</keyword>
<dbReference type="RefSeq" id="WP_209683778.1">
    <property type="nucleotide sequence ID" value="NZ_JAGIOI010000001.1"/>
</dbReference>
<feature type="compositionally biased region" description="Basic and acidic residues" evidence="1">
    <location>
        <begin position="183"/>
        <end position="211"/>
    </location>
</feature>
<feature type="transmembrane region" description="Helical" evidence="2">
    <location>
        <begin position="21"/>
        <end position="42"/>
    </location>
</feature>